<reference evidence="4 5" key="1">
    <citation type="submission" date="2020-12" db="EMBL/GenBank/DDBJ databases">
        <title>FDA dAtabase for Regulatory Grade micrObial Sequences (FDA-ARGOS): Supporting development and validation of Infectious Disease Dx tests.</title>
        <authorList>
            <person name="Sproer C."/>
            <person name="Gronow S."/>
            <person name="Severitt S."/>
            <person name="Schroder I."/>
            <person name="Tallon L."/>
            <person name="Sadzewicz L."/>
            <person name="Zhao X."/>
            <person name="Boylan J."/>
            <person name="Ott S."/>
            <person name="Bowen H."/>
            <person name="Vavikolanu K."/>
            <person name="Mehta A."/>
            <person name="Aluvathingal J."/>
            <person name="Nadendla S."/>
            <person name="Lowell S."/>
            <person name="Myers T."/>
            <person name="Yan Y."/>
            <person name="Sichtig H."/>
        </authorList>
    </citation>
    <scope>NUCLEOTIDE SEQUENCE [LARGE SCALE GENOMIC DNA]</scope>
    <source>
        <strain evidence="4 5">FDAARGOS_991</strain>
    </source>
</reference>
<protein>
    <submittedName>
        <fullName evidence="4">Tape measure protein</fullName>
    </submittedName>
</protein>
<proteinExistence type="predicted"/>
<dbReference type="Gene3D" id="1.10.530.10">
    <property type="match status" value="1"/>
</dbReference>
<dbReference type="RefSeq" id="WP_198493753.1">
    <property type="nucleotide sequence ID" value="NZ_CP066023.1"/>
</dbReference>
<gene>
    <name evidence="4" type="ORF">I6H48_00630</name>
</gene>
<dbReference type="NCBIfam" id="TIGR02675">
    <property type="entry name" value="tape_meas_nterm"/>
    <property type="match status" value="1"/>
</dbReference>
<dbReference type="Proteomes" id="UP000595198">
    <property type="component" value="Chromosome"/>
</dbReference>
<feature type="compositionally biased region" description="Low complexity" evidence="1">
    <location>
        <begin position="1529"/>
        <end position="1544"/>
    </location>
</feature>
<feature type="region of interest" description="Disordered" evidence="1">
    <location>
        <begin position="1644"/>
        <end position="1668"/>
    </location>
</feature>
<feature type="domain" description="Tape measure protein N-terminal" evidence="3">
    <location>
        <begin position="80"/>
        <end position="249"/>
    </location>
</feature>
<evidence type="ECO:0000259" key="3">
    <source>
        <dbReference type="Pfam" id="PF20155"/>
    </source>
</evidence>
<dbReference type="Pfam" id="PF20155">
    <property type="entry name" value="TMP_3"/>
    <property type="match status" value="1"/>
</dbReference>
<name>A0A7T4KPX6_CORAY</name>
<dbReference type="Pfam" id="PF01464">
    <property type="entry name" value="SLT"/>
    <property type="match status" value="1"/>
</dbReference>
<feature type="region of interest" description="Disordered" evidence="1">
    <location>
        <begin position="1816"/>
        <end position="1852"/>
    </location>
</feature>
<evidence type="ECO:0000313" key="4">
    <source>
        <dbReference type="EMBL" id="QQB82809.1"/>
    </source>
</evidence>
<feature type="compositionally biased region" description="Polar residues" evidence="1">
    <location>
        <begin position="1484"/>
        <end position="1494"/>
    </location>
</feature>
<dbReference type="SUPFAM" id="SSF53955">
    <property type="entry name" value="Lysozyme-like"/>
    <property type="match status" value="1"/>
</dbReference>
<evidence type="ECO:0000256" key="1">
    <source>
        <dbReference type="SAM" id="MobiDB-lite"/>
    </source>
</evidence>
<evidence type="ECO:0000313" key="5">
    <source>
        <dbReference type="Proteomes" id="UP000595198"/>
    </source>
</evidence>
<feature type="compositionally biased region" description="Gly residues" evidence="1">
    <location>
        <begin position="1453"/>
        <end position="1462"/>
    </location>
</feature>
<sequence>MAVEIAAAYISIIPETSKIAPGITKAMGGAEKSASKSGESMGQKLSSGMGSALKKSAVGVGVAAGAAIGAGLTKGIGRLNGIEQAEAKLRGLGHSASSVGSIMDNALASVKGTSFGLEEAATAAAGAVAAGIKPGQELERTLKVVGDTATIAGASMGEMGQIFNSVAARGKLQGDDMMQLLSRGVPVLQLLGEELGKTSAEISDMVSKGQIDFATFQNAMERGMGGAALEAGNTVEGAFRNMGAAAGRLGATIAGPFFNQAAGGFKGVTDALDAMNARAKPVMETFDAYLTSNVVPGLQNLASSAVDAFQAFMHSATVARTTEVFRQLWEAGKGLAPSLVSIGASAAQAVGALGVGTWNLFLTALQTTAVAAKALTPPLEAVSSFMESHPAAVTAAVAAWAGFKTLPGVVGKVTDAVTKQKTAMSESRSSMQQGVKDIQAYYRASGQEITKFEAQLQYLGTSSNVAIQSMARGYERGSVSLLKMAKAHKTAAVEARINAMWSKDAFTTIDYMAQSVGHTAAASLQRFGSVAGGVAGAGLQTMKAGAKGIINLFGGPWGAALAAGTAVVTTLIAETQKYNRFQDESARSATLASSAFRDMFSAMASGGDVVAAMGSSVQDVQSHLEQLASNGPGWMSRVGIAVNEAGHNIGKAMGTISQETKFADEQWRDSSDSAGRAAEAIKRLGLSNEELAQQLTGSSAQFEAFKRKLIESGEGGAEAAAQMQKLRDEYNRAQGSLDRVGPAAANAAATIEELAGKTGDAGDRANKLRRAFMELAGVELSAADASAELTKVVDQVSGKMETFAGATMKANGLLDTTTTAGAAAHNELQTLGDTMADSVAAGNDIKDVWAQSSGALSTLQESLGLTKDEFQKLLKAYGMTPEQIQTIVDLKADGAKMELASVAAKFQELDGKSLETKMIVKDEGARKKLDSFGLKVSGINEQTGEVTITAKDEQAVARYDWWVNHGMPNMDGKTAQMDAFLNTDQVKVSSAEARSILDQLDVSTTNPTAHLIMDEFRRDGEIARGDLEWLSTMSANPKVDLDTILLDTKTGTVNTTIDNLNGKTARPKADLDAMPLFATNEFAIAQLATLDLKRPMPWASMNIDGLNAQHIDALNKVGLLDGQRPTPAANLNIEDLTAEQQIALAQIFDLDSKRPTPLADLTKDQLDTKAADAKRRLQELHDKKTEPKVTAKTSDAMTKLGGVRDLLAKLVSKTIFIDVFRRDHKSGNRHGGRFARGGRYPRFAHGGTYRDALSTKDRPHDGYRLPTAGPGTNEVDGFLAYDSYGMPAARLDAGEWIINRRSSAKYDKELQQINNGTFPKLPGYADGGVFDDIIHAETPPTAQEYRALVDGKMVRGVQAERPLDGAPYENFPNRRGAWGDCSYAQGILAAFGLGIDPWPRKFSTSTQLAWLQQHGANIGIGPAGSFRMGWYDNGGGQFGHTSGTLPDGTNVEMGGGPGGGKVGPAAAGFNHPQYTHHAWIPAGSGTTAASTSPDSPVETDAASDTAPGADGSDKLAPSATASSFESDPDVAPLSPAASASADSLQATPPGGDSLSGYAGSVVAAFVSGHIGDALQIAGFPDQIPPIFKLGSVWFQAVNGGAEKLLNYRKNDDAVVEAGKTAEALPEGQQAAPGADGSVIDEGSLEEAVDSAVESPDVQGEEAEQPEENLQGVDAVKAAVKKSLKAFGWDTGEQFDSIDFIVEHESNWDPNAVNPSSGAFGLFQLNPASGTLQQYLPDRSPDPEKQGEAGARYIQDRYGTPVAAAEFWRANNWYDSGGRATGVGHMLKNTIKPERVLSPEQTKAFEDLVYNQIPAMQDTQPQGQPPQPAEQPQDAATVTGQEPEKTQPEQATGSLENMVNEALPMVMAQNSWADAAKLVTSSAVSFAGNMATSAASGLTDSAFSAGMSALGMAGTPTIGAMVGSATAPATGALGPAGGAAAGMAAAPLGAMLGQVMPMTPGDVVGAAGGAMTDLAAWYSGEVAWGVTNAFEEYSKDIFGSVLLPFQDMKQIVENPVGYMAQQTGLDAPLAIAQEHLGPAVSAVSPDGAVVNNFIANDTDGIFAKYRVEQAKASAGKIGVH</sequence>
<dbReference type="InterPro" id="IPR008258">
    <property type="entry name" value="Transglycosylase_SLT_dom_1"/>
</dbReference>
<dbReference type="InterPro" id="IPR013491">
    <property type="entry name" value="Tape_meas_N"/>
</dbReference>
<evidence type="ECO:0000259" key="2">
    <source>
        <dbReference type="Pfam" id="PF01464"/>
    </source>
</evidence>
<dbReference type="InterPro" id="IPR023346">
    <property type="entry name" value="Lysozyme-like_dom_sf"/>
</dbReference>
<accession>A0A7T4KPX6</accession>
<dbReference type="EMBL" id="CP066023">
    <property type="protein sequence ID" value="QQB82809.1"/>
    <property type="molecule type" value="Genomic_DNA"/>
</dbReference>
<feature type="region of interest" description="Disordered" evidence="1">
    <location>
        <begin position="1439"/>
        <end position="1548"/>
    </location>
</feature>
<feature type="domain" description="Transglycosylase SLT" evidence="2">
    <location>
        <begin position="1697"/>
        <end position="1760"/>
    </location>
</feature>
<keyword evidence="5" id="KW-1185">Reference proteome</keyword>
<organism evidence="4 5">
    <name type="scientific">Corynebacterium amycolatum</name>
    <dbReference type="NCBI Taxonomy" id="43765"/>
    <lineage>
        <taxon>Bacteria</taxon>
        <taxon>Bacillati</taxon>
        <taxon>Actinomycetota</taxon>
        <taxon>Actinomycetes</taxon>
        <taxon>Mycobacteriales</taxon>
        <taxon>Corynebacteriaceae</taxon>
        <taxon>Corynebacterium</taxon>
    </lineage>
</organism>